<dbReference type="Proteomes" id="UP001108280">
    <property type="component" value="Chromosome 5"/>
</dbReference>
<evidence type="ECO:0000256" key="1">
    <source>
        <dbReference type="SAM" id="MobiDB-lite"/>
    </source>
</evidence>
<protein>
    <submittedName>
        <fullName evidence="3">Uncharacterized protein LOC100751845 isoform X2</fullName>
    </submittedName>
</protein>
<evidence type="ECO:0000313" key="3">
    <source>
        <dbReference type="RefSeq" id="XP_027274451.1"/>
    </source>
</evidence>
<sequence>MREGTETHSQSLCRESLNWRSLLGPSCQNSGNPLEEGRKYCGSQRGWRTPGEHGQLNQLSRAHTGSRRLKRQSSSIVEFPFGMKERRSCVSRGFSVFPCGTWTHFWHLKIETFTSLTASLFSFMSEPVELAPNPKKRVEGPARLMLIH</sequence>
<reference evidence="2" key="2">
    <citation type="journal article" date="2020" name="Biotechnol. Bioeng.">
        <title>Chromosome-scale scaffolds for the Chinese hamster reference genome assembly to facilitate the study of the CHO epigenome.</title>
        <authorList>
            <person name="Hilliard W."/>
            <person name="MacDonald M."/>
            <person name="Lee K.H."/>
        </authorList>
    </citation>
    <scope>NUCLEOTIDE SEQUENCE [LARGE SCALE GENOMIC DNA]</scope>
    <source>
        <strain evidence="2">17A/GY</strain>
    </source>
</reference>
<accession>A0A9J7G2I7</accession>
<keyword evidence="2" id="KW-1185">Reference proteome</keyword>
<name>A0A9J7G2I7_CRIGR</name>
<dbReference type="RefSeq" id="XP_027274451.1">
    <property type="nucleotide sequence ID" value="XM_027418650.2"/>
</dbReference>
<dbReference type="AlphaFoldDB" id="A0A9J7G2I7"/>
<proteinExistence type="predicted"/>
<organism evidence="2 3">
    <name type="scientific">Cricetulus griseus</name>
    <name type="common">Chinese hamster</name>
    <name type="synonym">Cricetulus barabensis griseus</name>
    <dbReference type="NCBI Taxonomy" id="10029"/>
    <lineage>
        <taxon>Eukaryota</taxon>
        <taxon>Metazoa</taxon>
        <taxon>Chordata</taxon>
        <taxon>Craniata</taxon>
        <taxon>Vertebrata</taxon>
        <taxon>Euteleostomi</taxon>
        <taxon>Mammalia</taxon>
        <taxon>Eutheria</taxon>
        <taxon>Euarchontoglires</taxon>
        <taxon>Glires</taxon>
        <taxon>Rodentia</taxon>
        <taxon>Myomorpha</taxon>
        <taxon>Muroidea</taxon>
        <taxon>Cricetidae</taxon>
        <taxon>Cricetinae</taxon>
        <taxon>Cricetulus</taxon>
    </lineage>
</organism>
<reference evidence="2" key="1">
    <citation type="journal article" date="2018" name="Biotechnol. Bioeng.">
        <title>A reference genome of the Chinese hamster based on a hybrid assembly strategy.</title>
        <authorList>
            <person name="Rupp O."/>
            <person name="MacDonald M.L."/>
            <person name="Li S."/>
            <person name="Dhiman H."/>
            <person name="Polson S."/>
            <person name="Griep S."/>
            <person name="Heffner K."/>
            <person name="Hernandez I."/>
            <person name="Brinkrolf K."/>
            <person name="Jadhav V."/>
            <person name="Samoudi M."/>
            <person name="Hao H."/>
            <person name="Kingham B."/>
            <person name="Goesmann A."/>
            <person name="Betenbaugh M.J."/>
            <person name="Lewis N.E."/>
            <person name="Borth N."/>
            <person name="Lee K.H."/>
        </authorList>
    </citation>
    <scope>NUCLEOTIDE SEQUENCE [LARGE SCALE GENOMIC DNA]</scope>
    <source>
        <strain evidence="2">17A/GY</strain>
    </source>
</reference>
<gene>
    <name evidence="3" type="primary">LOC100751845</name>
</gene>
<evidence type="ECO:0000313" key="2">
    <source>
        <dbReference type="Proteomes" id="UP001108280"/>
    </source>
</evidence>
<dbReference type="RefSeq" id="XP_016830402.1">
    <property type="nucleotide sequence ID" value="XM_016974913.3"/>
</dbReference>
<reference evidence="3" key="3">
    <citation type="submission" date="2025-08" db="UniProtKB">
        <authorList>
            <consortium name="RefSeq"/>
        </authorList>
    </citation>
    <scope>IDENTIFICATION</scope>
    <source>
        <strain evidence="3">17A/GY</strain>
        <tissue evidence="3">Liver</tissue>
    </source>
</reference>
<dbReference type="KEGG" id="cge:100751845"/>
<dbReference type="GeneID" id="100751845"/>
<feature type="region of interest" description="Disordered" evidence="1">
    <location>
        <begin position="45"/>
        <end position="67"/>
    </location>
</feature>